<sequence length="157" mass="18302">MSAENVERVRDTFLRSPKKSTVCAIRELGIPQLTVWRVLRKKLCCKSQKLQSLQALRPSDQEHRLNVCLYMMEAMEVDDICTRLVFNDETTFHLSGKVNRHNVSIWGLTNPHIWIEHEWDSSKVNVFCAMSVSKIYGPFFFTEKTVTDSTYLDMLEI</sequence>
<evidence type="ECO:0000313" key="2">
    <source>
        <dbReference type="Proteomes" id="UP000499080"/>
    </source>
</evidence>
<dbReference type="OrthoDB" id="6426896at2759"/>
<dbReference type="Proteomes" id="UP000499080">
    <property type="component" value="Unassembled WGS sequence"/>
</dbReference>
<dbReference type="Gene3D" id="3.30.420.10">
    <property type="entry name" value="Ribonuclease H-like superfamily/Ribonuclease H"/>
    <property type="match status" value="1"/>
</dbReference>
<reference evidence="1 2" key="1">
    <citation type="journal article" date="2019" name="Sci. Rep.">
        <title>Orb-weaving spider Araneus ventricosus genome elucidates the spidroin gene catalogue.</title>
        <authorList>
            <person name="Kono N."/>
            <person name="Nakamura H."/>
            <person name="Ohtoshi R."/>
            <person name="Moran D.A.P."/>
            <person name="Shinohara A."/>
            <person name="Yoshida Y."/>
            <person name="Fujiwara M."/>
            <person name="Mori M."/>
            <person name="Tomita M."/>
            <person name="Arakawa K."/>
        </authorList>
    </citation>
    <scope>NUCLEOTIDE SEQUENCE [LARGE SCALE GENOMIC DNA]</scope>
</reference>
<keyword evidence="2" id="KW-1185">Reference proteome</keyword>
<dbReference type="EMBL" id="BGPR01030955">
    <property type="protein sequence ID" value="GBO03746.1"/>
    <property type="molecule type" value="Genomic_DNA"/>
</dbReference>
<gene>
    <name evidence="1" type="ORF">AVEN_181105_1</name>
</gene>
<comment type="caution">
    <text evidence="1">The sequence shown here is derived from an EMBL/GenBank/DDBJ whole genome shotgun (WGS) entry which is preliminary data.</text>
</comment>
<dbReference type="InterPro" id="IPR036397">
    <property type="entry name" value="RNaseH_sf"/>
</dbReference>
<protein>
    <submittedName>
        <fullName evidence="1">Uncharacterized protein</fullName>
    </submittedName>
</protein>
<dbReference type="PANTHER" id="PTHR47326:SF1">
    <property type="entry name" value="HTH PSQ-TYPE DOMAIN-CONTAINING PROTEIN"/>
    <property type="match status" value="1"/>
</dbReference>
<accession>A0A4Y2TWT4</accession>
<dbReference type="AlphaFoldDB" id="A0A4Y2TWT4"/>
<name>A0A4Y2TWT4_ARAVE</name>
<evidence type="ECO:0000313" key="1">
    <source>
        <dbReference type="EMBL" id="GBO03746.1"/>
    </source>
</evidence>
<proteinExistence type="predicted"/>
<organism evidence="1 2">
    <name type="scientific">Araneus ventricosus</name>
    <name type="common">Orbweaver spider</name>
    <name type="synonym">Epeira ventricosa</name>
    <dbReference type="NCBI Taxonomy" id="182803"/>
    <lineage>
        <taxon>Eukaryota</taxon>
        <taxon>Metazoa</taxon>
        <taxon>Ecdysozoa</taxon>
        <taxon>Arthropoda</taxon>
        <taxon>Chelicerata</taxon>
        <taxon>Arachnida</taxon>
        <taxon>Araneae</taxon>
        <taxon>Araneomorphae</taxon>
        <taxon>Entelegynae</taxon>
        <taxon>Araneoidea</taxon>
        <taxon>Araneidae</taxon>
        <taxon>Araneus</taxon>
    </lineage>
</organism>
<dbReference type="PANTHER" id="PTHR47326">
    <property type="entry name" value="TRANSPOSABLE ELEMENT TC3 TRANSPOSASE-LIKE PROTEIN"/>
    <property type="match status" value="1"/>
</dbReference>
<dbReference type="GO" id="GO:0003676">
    <property type="term" value="F:nucleic acid binding"/>
    <property type="evidence" value="ECO:0007669"/>
    <property type="project" value="InterPro"/>
</dbReference>